<feature type="transmembrane region" description="Helical" evidence="6">
    <location>
        <begin position="317"/>
        <end position="339"/>
    </location>
</feature>
<dbReference type="FunFam" id="1.20.1250.20:FF:000509">
    <property type="entry name" value="MFS general substrate transporter"/>
    <property type="match status" value="1"/>
</dbReference>
<keyword evidence="9" id="KW-1185">Reference proteome</keyword>
<evidence type="ECO:0000313" key="9">
    <source>
        <dbReference type="Proteomes" id="UP000256328"/>
    </source>
</evidence>
<feature type="transmembrane region" description="Helical" evidence="6">
    <location>
        <begin position="279"/>
        <end position="297"/>
    </location>
</feature>
<evidence type="ECO:0000256" key="4">
    <source>
        <dbReference type="ARBA" id="ARBA00023136"/>
    </source>
</evidence>
<feature type="transmembrane region" description="Helical" evidence="6">
    <location>
        <begin position="201"/>
        <end position="221"/>
    </location>
</feature>
<evidence type="ECO:0000256" key="6">
    <source>
        <dbReference type="SAM" id="Phobius"/>
    </source>
</evidence>
<evidence type="ECO:0000259" key="7">
    <source>
        <dbReference type="PROSITE" id="PS50850"/>
    </source>
</evidence>
<dbReference type="OrthoDB" id="5296287at2759"/>
<keyword evidence="2 6" id="KW-0812">Transmembrane</keyword>
<sequence length="489" mass="52931">MDERQPLLRPIDAPQHSIADQPLVDFDPNGDPENPLDWPKSYKRGVVLLLALMSFTVTFTCIGIVPVADRIVLDLEGRESKAASILLVTVWELGEAAGPLLVAPLSEIYGRYPVLNVANTVFILGVILSAVSDTSGLFIFARFLTGFATASNVLNPAIIGDMFAPEARGAGMSLIMLSPLLGGAIGPAISGTIAETLGWRMILWISAGLAIICEVAFFMLLRETYKVPILQRRAARLRKETKDESLKCAWETETAGKATGSSALKTAIKRPLLVMWDSSVLQILSFYGGLVFTMYYIMATTLPTILREVYGFSPAWIGYSFLAFSIGATGGIVVSNLFLDSLYVKLSKLNGGVGIPEHRVPFMLVGALVLPGVVALYGWVPYAHWPVSLLLLAVALIGFFIILTWIPLASYIVDSFGIYSASGMTIVLIARCLGGTLLPLAIPPLTDAFGLGYGFLILAAICFALVPLPAAVMRYGQQWRQKSKYTRND</sequence>
<feature type="domain" description="Major facilitator superfamily (MFS) profile" evidence="7">
    <location>
        <begin position="46"/>
        <end position="477"/>
    </location>
</feature>
<feature type="transmembrane region" description="Helical" evidence="6">
    <location>
        <begin position="85"/>
        <end position="105"/>
    </location>
</feature>
<dbReference type="SUPFAM" id="SSF103473">
    <property type="entry name" value="MFS general substrate transporter"/>
    <property type="match status" value="1"/>
</dbReference>
<evidence type="ECO:0000313" key="8">
    <source>
        <dbReference type="EMBL" id="RDW56359.1"/>
    </source>
</evidence>
<keyword evidence="4 6" id="KW-0472">Membrane</keyword>
<gene>
    <name evidence="8" type="ORF">BP5796_13234</name>
</gene>
<comment type="subcellular location">
    <subcellularLocation>
        <location evidence="1">Membrane</location>
        <topology evidence="1">Multi-pass membrane protein</topology>
    </subcellularLocation>
</comment>
<feature type="transmembrane region" description="Helical" evidence="6">
    <location>
        <begin position="448"/>
        <end position="472"/>
    </location>
</feature>
<comment type="similarity">
    <text evidence="5">Belongs to the major facilitator superfamily. CAR1 family.</text>
</comment>
<dbReference type="Proteomes" id="UP000256328">
    <property type="component" value="Unassembled WGS sequence"/>
</dbReference>
<dbReference type="GO" id="GO:0022857">
    <property type="term" value="F:transmembrane transporter activity"/>
    <property type="evidence" value="ECO:0007669"/>
    <property type="project" value="InterPro"/>
</dbReference>
<dbReference type="PANTHER" id="PTHR23502">
    <property type="entry name" value="MAJOR FACILITATOR SUPERFAMILY"/>
    <property type="match status" value="1"/>
</dbReference>
<protein>
    <recommendedName>
        <fullName evidence="7">Major facilitator superfamily (MFS) profile domain-containing protein</fullName>
    </recommendedName>
</protein>
<feature type="transmembrane region" description="Helical" evidence="6">
    <location>
        <begin position="46"/>
        <end position="65"/>
    </location>
</feature>
<feature type="transmembrane region" description="Helical" evidence="6">
    <location>
        <begin position="418"/>
        <end position="442"/>
    </location>
</feature>
<organism evidence="8 9">
    <name type="scientific">Coleophoma crateriformis</name>
    <dbReference type="NCBI Taxonomy" id="565419"/>
    <lineage>
        <taxon>Eukaryota</taxon>
        <taxon>Fungi</taxon>
        <taxon>Dikarya</taxon>
        <taxon>Ascomycota</taxon>
        <taxon>Pezizomycotina</taxon>
        <taxon>Leotiomycetes</taxon>
        <taxon>Helotiales</taxon>
        <taxon>Dermateaceae</taxon>
        <taxon>Coleophoma</taxon>
    </lineage>
</organism>
<name>A0A3D8Q379_9HELO</name>
<reference evidence="8 9" key="1">
    <citation type="journal article" date="2018" name="IMA Fungus">
        <title>IMA Genome-F 9: Draft genome sequence of Annulohypoxylon stygium, Aspergillus mulundensis, Berkeleyomyces basicola (syn. Thielaviopsis basicola), Ceratocystis smalleyi, two Cercospora beticola strains, Coleophoma cylindrospora, Fusarium fracticaudum, Phialophora cf. hyalina, and Morchella septimelata.</title>
        <authorList>
            <person name="Wingfield B.D."/>
            <person name="Bills G.F."/>
            <person name="Dong Y."/>
            <person name="Huang W."/>
            <person name="Nel W.J."/>
            <person name="Swalarsk-Parry B.S."/>
            <person name="Vaghefi N."/>
            <person name="Wilken P.M."/>
            <person name="An Z."/>
            <person name="de Beer Z.W."/>
            <person name="De Vos L."/>
            <person name="Chen L."/>
            <person name="Duong T.A."/>
            <person name="Gao Y."/>
            <person name="Hammerbacher A."/>
            <person name="Kikkert J.R."/>
            <person name="Li Y."/>
            <person name="Li H."/>
            <person name="Li K."/>
            <person name="Li Q."/>
            <person name="Liu X."/>
            <person name="Ma X."/>
            <person name="Naidoo K."/>
            <person name="Pethybridge S.J."/>
            <person name="Sun J."/>
            <person name="Steenkamp E.T."/>
            <person name="van der Nest M.A."/>
            <person name="van Wyk S."/>
            <person name="Wingfield M.J."/>
            <person name="Xiong C."/>
            <person name="Yue Q."/>
            <person name="Zhang X."/>
        </authorList>
    </citation>
    <scope>NUCLEOTIDE SEQUENCE [LARGE SCALE GENOMIC DNA]</scope>
    <source>
        <strain evidence="8 9">BP5796</strain>
    </source>
</reference>
<evidence type="ECO:0000256" key="1">
    <source>
        <dbReference type="ARBA" id="ARBA00004141"/>
    </source>
</evidence>
<dbReference type="EMBL" id="PDLN01000029">
    <property type="protein sequence ID" value="RDW56359.1"/>
    <property type="molecule type" value="Genomic_DNA"/>
</dbReference>
<dbReference type="Gene3D" id="1.20.1250.20">
    <property type="entry name" value="MFS general substrate transporter like domains"/>
    <property type="match status" value="1"/>
</dbReference>
<evidence type="ECO:0000256" key="5">
    <source>
        <dbReference type="ARBA" id="ARBA00038347"/>
    </source>
</evidence>
<feature type="transmembrane region" description="Helical" evidence="6">
    <location>
        <begin position="360"/>
        <end position="379"/>
    </location>
</feature>
<feature type="transmembrane region" description="Helical" evidence="6">
    <location>
        <begin position="112"/>
        <end position="131"/>
    </location>
</feature>
<keyword evidence="3 6" id="KW-1133">Transmembrane helix</keyword>
<feature type="transmembrane region" description="Helical" evidence="6">
    <location>
        <begin position="170"/>
        <end position="189"/>
    </location>
</feature>
<dbReference type="AlphaFoldDB" id="A0A3D8Q379"/>
<dbReference type="GO" id="GO:0016020">
    <property type="term" value="C:membrane"/>
    <property type="evidence" value="ECO:0007669"/>
    <property type="project" value="UniProtKB-SubCell"/>
</dbReference>
<dbReference type="PROSITE" id="PS50850">
    <property type="entry name" value="MFS"/>
    <property type="match status" value="1"/>
</dbReference>
<feature type="transmembrane region" description="Helical" evidence="6">
    <location>
        <begin position="137"/>
        <end position="158"/>
    </location>
</feature>
<evidence type="ECO:0000256" key="3">
    <source>
        <dbReference type="ARBA" id="ARBA00022989"/>
    </source>
</evidence>
<proteinExistence type="inferred from homology"/>
<comment type="caution">
    <text evidence="8">The sequence shown here is derived from an EMBL/GenBank/DDBJ whole genome shotgun (WGS) entry which is preliminary data.</text>
</comment>
<dbReference type="PANTHER" id="PTHR23502:SF163">
    <property type="entry name" value="MAJOR FACILITATOR SUPERFAMILY (MFS) PROFILE DOMAIN-CONTAINING PROTEIN"/>
    <property type="match status" value="1"/>
</dbReference>
<feature type="transmembrane region" description="Helical" evidence="6">
    <location>
        <begin position="385"/>
        <end position="406"/>
    </location>
</feature>
<dbReference type="InterPro" id="IPR036259">
    <property type="entry name" value="MFS_trans_sf"/>
</dbReference>
<dbReference type="InterPro" id="IPR020846">
    <property type="entry name" value="MFS_dom"/>
</dbReference>
<dbReference type="Pfam" id="PF07690">
    <property type="entry name" value="MFS_1"/>
    <property type="match status" value="1"/>
</dbReference>
<evidence type="ECO:0000256" key="2">
    <source>
        <dbReference type="ARBA" id="ARBA00022692"/>
    </source>
</evidence>
<dbReference type="InterPro" id="IPR011701">
    <property type="entry name" value="MFS"/>
</dbReference>
<accession>A0A3D8Q379</accession>